<sequence>MVKTGAFFSPEWYLEVAMRDSADQSHAGGKVWRYYYSRTSHAFEVLFIAHGLEVSTAQQEVHLEAVHLLQPLDHIVDAVSDDTKLHYVVGGLESSPHLTTHTAKHQARTQLPPPDMKAMLVVVVWQGKALQDNYLRKIF</sequence>
<dbReference type="Proteomes" id="UP000324222">
    <property type="component" value="Unassembled WGS sequence"/>
</dbReference>
<comment type="caution">
    <text evidence="1">The sequence shown here is derived from an EMBL/GenBank/DDBJ whole genome shotgun (WGS) entry which is preliminary data.</text>
</comment>
<name>A0A5B7EI51_PORTR</name>
<keyword evidence="2" id="KW-1185">Reference proteome</keyword>
<dbReference type="AlphaFoldDB" id="A0A5B7EI51"/>
<dbReference type="EMBL" id="VSRR010002722">
    <property type="protein sequence ID" value="MPC32919.1"/>
    <property type="molecule type" value="Genomic_DNA"/>
</dbReference>
<proteinExistence type="predicted"/>
<evidence type="ECO:0000313" key="1">
    <source>
        <dbReference type="EMBL" id="MPC32919.1"/>
    </source>
</evidence>
<accession>A0A5B7EI51</accession>
<evidence type="ECO:0000313" key="2">
    <source>
        <dbReference type="Proteomes" id="UP000324222"/>
    </source>
</evidence>
<protein>
    <submittedName>
        <fullName evidence="1">Uncharacterized protein</fullName>
    </submittedName>
</protein>
<reference evidence="1 2" key="1">
    <citation type="submission" date="2019-05" db="EMBL/GenBank/DDBJ databases">
        <title>Another draft genome of Portunus trituberculatus and its Hox gene families provides insights of decapod evolution.</title>
        <authorList>
            <person name="Jeong J.-H."/>
            <person name="Song I."/>
            <person name="Kim S."/>
            <person name="Choi T."/>
            <person name="Kim D."/>
            <person name="Ryu S."/>
            <person name="Kim W."/>
        </authorList>
    </citation>
    <scope>NUCLEOTIDE SEQUENCE [LARGE SCALE GENOMIC DNA]</scope>
    <source>
        <tissue evidence="1">Muscle</tissue>
    </source>
</reference>
<organism evidence="1 2">
    <name type="scientific">Portunus trituberculatus</name>
    <name type="common">Swimming crab</name>
    <name type="synonym">Neptunus trituberculatus</name>
    <dbReference type="NCBI Taxonomy" id="210409"/>
    <lineage>
        <taxon>Eukaryota</taxon>
        <taxon>Metazoa</taxon>
        <taxon>Ecdysozoa</taxon>
        <taxon>Arthropoda</taxon>
        <taxon>Crustacea</taxon>
        <taxon>Multicrustacea</taxon>
        <taxon>Malacostraca</taxon>
        <taxon>Eumalacostraca</taxon>
        <taxon>Eucarida</taxon>
        <taxon>Decapoda</taxon>
        <taxon>Pleocyemata</taxon>
        <taxon>Brachyura</taxon>
        <taxon>Eubrachyura</taxon>
        <taxon>Portunoidea</taxon>
        <taxon>Portunidae</taxon>
        <taxon>Portuninae</taxon>
        <taxon>Portunus</taxon>
    </lineage>
</organism>
<gene>
    <name evidence="1" type="ORF">E2C01_026254</name>
</gene>